<dbReference type="AlphaFoldDB" id="A0AAE0U425"/>
<evidence type="ECO:0000259" key="1">
    <source>
        <dbReference type="Pfam" id="PF23232"/>
    </source>
</evidence>
<name>A0AAE0U425_9PEZI</name>
<reference evidence="2" key="1">
    <citation type="journal article" date="2023" name="Mol. Phylogenet. Evol.">
        <title>Genome-scale phylogeny and comparative genomics of the fungal order Sordariales.</title>
        <authorList>
            <person name="Hensen N."/>
            <person name="Bonometti L."/>
            <person name="Westerberg I."/>
            <person name="Brannstrom I.O."/>
            <person name="Guillou S."/>
            <person name="Cros-Aarteil S."/>
            <person name="Calhoun S."/>
            <person name="Haridas S."/>
            <person name="Kuo A."/>
            <person name="Mondo S."/>
            <person name="Pangilinan J."/>
            <person name="Riley R."/>
            <person name="LaButti K."/>
            <person name="Andreopoulos B."/>
            <person name="Lipzen A."/>
            <person name="Chen C."/>
            <person name="Yan M."/>
            <person name="Daum C."/>
            <person name="Ng V."/>
            <person name="Clum A."/>
            <person name="Steindorff A."/>
            <person name="Ohm R.A."/>
            <person name="Martin F."/>
            <person name="Silar P."/>
            <person name="Natvig D.O."/>
            <person name="Lalanne C."/>
            <person name="Gautier V."/>
            <person name="Ament-Velasquez S.L."/>
            <person name="Kruys A."/>
            <person name="Hutchinson M.I."/>
            <person name="Powell A.J."/>
            <person name="Barry K."/>
            <person name="Miller A.N."/>
            <person name="Grigoriev I.V."/>
            <person name="Debuchy R."/>
            <person name="Gladieux P."/>
            <person name="Hiltunen Thoren M."/>
            <person name="Johannesson H."/>
        </authorList>
    </citation>
    <scope>NUCLEOTIDE SEQUENCE</scope>
    <source>
        <strain evidence="2">CBS 232.78</strain>
    </source>
</reference>
<keyword evidence="3" id="KW-1185">Reference proteome</keyword>
<dbReference type="Pfam" id="PF23232">
    <property type="entry name" value="AAA_lid_13"/>
    <property type="match status" value="1"/>
</dbReference>
<evidence type="ECO:0000313" key="3">
    <source>
        <dbReference type="Proteomes" id="UP001285441"/>
    </source>
</evidence>
<dbReference type="PANTHER" id="PTHR46411">
    <property type="entry name" value="FAMILY ATPASE, PUTATIVE-RELATED"/>
    <property type="match status" value="1"/>
</dbReference>
<gene>
    <name evidence="2" type="ORF">B0H63DRAFT_446218</name>
</gene>
<dbReference type="EMBL" id="JAULSW010000002">
    <property type="protein sequence ID" value="KAK3390067.1"/>
    <property type="molecule type" value="Genomic_DNA"/>
</dbReference>
<comment type="caution">
    <text evidence="2">The sequence shown here is derived from an EMBL/GenBank/DDBJ whole genome shotgun (WGS) entry which is preliminary data.</text>
</comment>
<evidence type="ECO:0000313" key="2">
    <source>
        <dbReference type="EMBL" id="KAK3390067.1"/>
    </source>
</evidence>
<sequence length="269" mass="29541">MMHCMVVTSLTASLARRCQWSGNSFISYSLLLSHIFDGNTTKKLHFDLIRAEVLGVGNISTADDLGTSLGDVEAKLQEILQLAQLWNCVLLLDEADVFVAQRSVDDIEQNALVSADLKYYIHDLIQPEGKEILDYAERLFQDQQKSDCQMGPVWNGRQIRNAFQSAVALAGFKHEGTSKIHLRSEHFKRLILCPISSTITSGASSRAFNVNLMNLGGGNTQMFGTTTSPVAPFHPQPMTQCSNINSLNNKLAFKSNPDNIGNLGVALPA</sequence>
<protein>
    <recommendedName>
        <fullName evidence="1">AAA+ ATPase lid domain-containing protein</fullName>
    </recommendedName>
</protein>
<organism evidence="2 3">
    <name type="scientific">Podospora didyma</name>
    <dbReference type="NCBI Taxonomy" id="330526"/>
    <lineage>
        <taxon>Eukaryota</taxon>
        <taxon>Fungi</taxon>
        <taxon>Dikarya</taxon>
        <taxon>Ascomycota</taxon>
        <taxon>Pezizomycotina</taxon>
        <taxon>Sordariomycetes</taxon>
        <taxon>Sordariomycetidae</taxon>
        <taxon>Sordariales</taxon>
        <taxon>Podosporaceae</taxon>
        <taxon>Podospora</taxon>
    </lineage>
</organism>
<reference evidence="2" key="2">
    <citation type="submission" date="2023-06" db="EMBL/GenBank/DDBJ databases">
        <authorList>
            <consortium name="Lawrence Berkeley National Laboratory"/>
            <person name="Haridas S."/>
            <person name="Hensen N."/>
            <person name="Bonometti L."/>
            <person name="Westerberg I."/>
            <person name="Brannstrom I.O."/>
            <person name="Guillou S."/>
            <person name="Cros-Aarteil S."/>
            <person name="Calhoun S."/>
            <person name="Kuo A."/>
            <person name="Mondo S."/>
            <person name="Pangilinan J."/>
            <person name="Riley R."/>
            <person name="LaButti K."/>
            <person name="Andreopoulos B."/>
            <person name="Lipzen A."/>
            <person name="Chen C."/>
            <person name="Yanf M."/>
            <person name="Daum C."/>
            <person name="Ng V."/>
            <person name="Clum A."/>
            <person name="Steindorff A."/>
            <person name="Ohm R."/>
            <person name="Martin F."/>
            <person name="Silar P."/>
            <person name="Natvig D."/>
            <person name="Lalanne C."/>
            <person name="Gautier V."/>
            <person name="Ament-velasquez S.L."/>
            <person name="Kruys A."/>
            <person name="Hutchinson M.I."/>
            <person name="Powell A.J."/>
            <person name="Barry K."/>
            <person name="Miller A.N."/>
            <person name="Grigoriev I.V."/>
            <person name="Debuchy R."/>
            <person name="Gladieux P."/>
            <person name="Thoren M.H."/>
            <person name="Johannesson H."/>
        </authorList>
    </citation>
    <scope>NUCLEOTIDE SEQUENCE</scope>
    <source>
        <strain evidence="2">CBS 232.78</strain>
    </source>
</reference>
<dbReference type="InterPro" id="IPR056599">
    <property type="entry name" value="AAA_lid_fung"/>
</dbReference>
<feature type="domain" description="AAA+ ATPase lid" evidence="1">
    <location>
        <begin position="152"/>
        <end position="190"/>
    </location>
</feature>
<accession>A0AAE0U425</accession>
<proteinExistence type="predicted"/>
<dbReference type="PANTHER" id="PTHR46411:SF3">
    <property type="entry name" value="AAA+ ATPASE DOMAIN-CONTAINING PROTEIN"/>
    <property type="match status" value="1"/>
</dbReference>
<dbReference type="Proteomes" id="UP001285441">
    <property type="component" value="Unassembled WGS sequence"/>
</dbReference>